<dbReference type="HAMAP" id="MF_00674">
    <property type="entry name" value="UPF0251"/>
    <property type="match status" value="1"/>
</dbReference>
<dbReference type="Gene3D" id="3.30.420.130">
    <property type="entry name" value="Dinitrogenase iron-molybdenum cofactor biosynthesis domain"/>
    <property type="match status" value="1"/>
</dbReference>
<organism evidence="4">
    <name type="scientific">uncultured Desulfovibrio sp</name>
    <dbReference type="NCBI Taxonomy" id="167968"/>
    <lineage>
        <taxon>Bacteria</taxon>
        <taxon>Pseudomonadati</taxon>
        <taxon>Thermodesulfobacteriota</taxon>
        <taxon>Desulfovibrionia</taxon>
        <taxon>Desulfovibrionales</taxon>
        <taxon>Desulfovibrionaceae</taxon>
        <taxon>Desulfovibrio</taxon>
        <taxon>environmental samples</taxon>
    </lineage>
</organism>
<name>A0A212L2A9_9BACT</name>
<evidence type="ECO:0000256" key="1">
    <source>
        <dbReference type="ARBA" id="ARBA00009350"/>
    </source>
</evidence>
<reference evidence="4" key="1">
    <citation type="submission" date="2016-08" db="EMBL/GenBank/DDBJ databases">
        <authorList>
            <person name="Seilhamer J.J."/>
        </authorList>
    </citation>
    <scope>NUCLEOTIDE SEQUENCE</scope>
    <source>
        <strain evidence="4">86-1</strain>
    </source>
</reference>
<feature type="domain" description="Dinitrogenase iron-molybdenum cofactor biosynthesis" evidence="3">
    <location>
        <begin position="129"/>
        <end position="215"/>
    </location>
</feature>
<dbReference type="Pfam" id="PF02001">
    <property type="entry name" value="DUF134"/>
    <property type="match status" value="1"/>
</dbReference>
<evidence type="ECO:0000259" key="3">
    <source>
        <dbReference type="Pfam" id="PF02579"/>
    </source>
</evidence>
<dbReference type="AlphaFoldDB" id="A0A212L2A9"/>
<comment type="similarity">
    <text evidence="1 2">Belongs to the UPF0251 family.</text>
</comment>
<dbReference type="InterPro" id="IPR002852">
    <property type="entry name" value="UPF0251"/>
</dbReference>
<dbReference type="PANTHER" id="PTHR37478">
    <property type="match status" value="1"/>
</dbReference>
<accession>A0A212L2A9</accession>
<dbReference type="SUPFAM" id="SSF53146">
    <property type="entry name" value="Nitrogenase accessory factor-like"/>
    <property type="match status" value="1"/>
</dbReference>
<dbReference type="InterPro" id="IPR003731">
    <property type="entry name" value="Di-Nase_FeMo-co_biosynth"/>
</dbReference>
<dbReference type="Gene3D" id="1.10.10.10">
    <property type="entry name" value="Winged helix-like DNA-binding domain superfamily/Winged helix DNA-binding domain"/>
    <property type="match status" value="1"/>
</dbReference>
<protein>
    <recommendedName>
        <fullName evidence="2">UPF0251 protein KL86DES1_20129</fullName>
    </recommendedName>
</protein>
<gene>
    <name evidence="4" type="ORF">KL86DES1_20129</name>
</gene>
<dbReference type="SUPFAM" id="SSF88659">
    <property type="entry name" value="Sigma3 and sigma4 domains of RNA polymerase sigma factors"/>
    <property type="match status" value="1"/>
</dbReference>
<sequence length="236" mass="24759">MPRPSHCRRVSALPKASYFKPKGVPLSDIDERVLTLDGLEALRLADYEGRNMDEAAVRMGVSRHTFGRLLRRARHCVAEALVDGLALRIEGGVCAMDAQEGETAPSGSEGVLVAVPSQEPGGLEAAPHVHFGRCSIYTLAWVKDGQVKNVTVRANAAHLPGDCSSPVQGLASMGVTVLLAGGMGVRPLQAMQAAGIAVYHNAGLPSVGACLEAFAQNRLAAFGTEHLCRGGCAPEK</sequence>
<dbReference type="PANTHER" id="PTHR37478:SF2">
    <property type="entry name" value="UPF0251 PROTEIN TK0562"/>
    <property type="match status" value="1"/>
</dbReference>
<evidence type="ECO:0000256" key="2">
    <source>
        <dbReference type="HAMAP-Rule" id="MF_00674"/>
    </source>
</evidence>
<proteinExistence type="inferred from homology"/>
<dbReference type="InterPro" id="IPR036388">
    <property type="entry name" value="WH-like_DNA-bd_sf"/>
</dbReference>
<dbReference type="Pfam" id="PF02579">
    <property type="entry name" value="Nitro_FeMo-Co"/>
    <property type="match status" value="1"/>
</dbReference>
<evidence type="ECO:0000313" key="4">
    <source>
        <dbReference type="EMBL" id="SCM71683.1"/>
    </source>
</evidence>
<dbReference type="InterPro" id="IPR036105">
    <property type="entry name" value="DiNase_FeMo-co_biosyn_sf"/>
</dbReference>
<dbReference type="InterPro" id="IPR013324">
    <property type="entry name" value="RNA_pol_sigma_r3/r4-like"/>
</dbReference>
<dbReference type="EMBL" id="FMJC01000002">
    <property type="protein sequence ID" value="SCM71683.1"/>
    <property type="molecule type" value="Genomic_DNA"/>
</dbReference>
<dbReference type="RefSeq" id="WP_179979857.1">
    <property type="nucleotide sequence ID" value="NZ_LT608333.1"/>
</dbReference>